<name>A0ABY5U279_LACSH</name>
<dbReference type="InterPro" id="IPR024747">
    <property type="entry name" value="Pyridox_Oxase-rel"/>
</dbReference>
<evidence type="ECO:0000313" key="1">
    <source>
        <dbReference type="EMBL" id="UWE03130.1"/>
    </source>
</evidence>
<sequence length="100" mass="10637">MRKGLTSFRSTMSGNQDAIYFHGSESGRKADALSTATSPLCFTLAQEYKTIVVSTVPAETGTSYTGVMLFGNVAPITDLAEATAAPEALCYGSRTQRDDM</sequence>
<dbReference type="PANTHER" id="PTHR34071">
    <property type="entry name" value="5-NITROIMIDAZOLE ANTIBIOTICS RESISTANCE PROTEIN, NIMA-FAMILY-RELATED PROTEIN-RELATED"/>
    <property type="match status" value="1"/>
</dbReference>
<dbReference type="EMBL" id="CP103866">
    <property type="protein sequence ID" value="UWE03130.1"/>
    <property type="molecule type" value="Genomic_DNA"/>
</dbReference>
<dbReference type="Gene3D" id="2.30.110.10">
    <property type="entry name" value="Electron Transport, Fmn-binding Protein, Chain A"/>
    <property type="match status" value="1"/>
</dbReference>
<dbReference type="InterPro" id="IPR012349">
    <property type="entry name" value="Split_barrel_FMN-bd"/>
</dbReference>
<keyword evidence="2" id="KW-1185">Reference proteome</keyword>
<dbReference type="SUPFAM" id="SSF50475">
    <property type="entry name" value="FMN-binding split barrel"/>
    <property type="match status" value="1"/>
</dbReference>
<proteinExistence type="predicted"/>
<evidence type="ECO:0000313" key="2">
    <source>
        <dbReference type="Proteomes" id="UP001058650"/>
    </source>
</evidence>
<organism evidence="1 2">
    <name type="scientific">Laceyella sacchari</name>
    <name type="common">Thermoactinomyces thalpophilus</name>
    <dbReference type="NCBI Taxonomy" id="37482"/>
    <lineage>
        <taxon>Bacteria</taxon>
        <taxon>Bacillati</taxon>
        <taxon>Bacillota</taxon>
        <taxon>Bacilli</taxon>
        <taxon>Bacillales</taxon>
        <taxon>Thermoactinomycetaceae</taxon>
        <taxon>Laceyella</taxon>
    </lineage>
</organism>
<reference evidence="1" key="1">
    <citation type="submission" date="2022-08" db="EMBL/GenBank/DDBJ databases">
        <title>The complete genome sequence of the thermophilic bacterium Laceyella sacchari FBKL4.010 reveals the basis for tetramethylpyrazine biosynthesis in Moutai-flavor Daqu.</title>
        <authorList>
            <person name="Li D."/>
            <person name="Huang W."/>
            <person name="Wang C."/>
            <person name="Qiu S."/>
        </authorList>
    </citation>
    <scope>NUCLEOTIDE SEQUENCE</scope>
    <source>
        <strain evidence="1">FBKL4.014</strain>
    </source>
</reference>
<gene>
    <name evidence="1" type="ORF">NYR52_13575</name>
</gene>
<dbReference type="Proteomes" id="UP001058650">
    <property type="component" value="Chromosome"/>
</dbReference>
<dbReference type="Pfam" id="PF12900">
    <property type="entry name" value="Pyridox_ox_2"/>
    <property type="match status" value="1"/>
</dbReference>
<protein>
    <submittedName>
        <fullName evidence="1">Pyridoxamine 5'-phosphate oxidase family protein</fullName>
    </submittedName>
</protein>
<dbReference type="RefSeq" id="WP_259435830.1">
    <property type="nucleotide sequence ID" value="NZ_CP103866.1"/>
</dbReference>
<accession>A0ABY5U279</accession>
<dbReference type="PANTHER" id="PTHR34071:SF2">
    <property type="entry name" value="FLAVIN-NUCLEOTIDE-BINDING PROTEIN"/>
    <property type="match status" value="1"/>
</dbReference>